<proteinExistence type="predicted"/>
<organism evidence="1 2">
    <name type="scientific">Paraburkholderia solitsugae</name>
    <dbReference type="NCBI Taxonomy" id="2675748"/>
    <lineage>
        <taxon>Bacteria</taxon>
        <taxon>Pseudomonadati</taxon>
        <taxon>Pseudomonadota</taxon>
        <taxon>Betaproteobacteria</taxon>
        <taxon>Burkholderiales</taxon>
        <taxon>Burkholderiaceae</taxon>
        <taxon>Paraburkholderia</taxon>
    </lineage>
</organism>
<name>A0ABX2BLT7_9BURK</name>
<evidence type="ECO:0000313" key="1">
    <source>
        <dbReference type="EMBL" id="NPT41116.1"/>
    </source>
</evidence>
<dbReference type="Proteomes" id="UP000652198">
    <property type="component" value="Unassembled WGS sequence"/>
</dbReference>
<comment type="caution">
    <text evidence="1">The sequence shown here is derived from an EMBL/GenBank/DDBJ whole genome shotgun (WGS) entry which is preliminary data.</text>
</comment>
<evidence type="ECO:0000313" key="2">
    <source>
        <dbReference type="Proteomes" id="UP000652198"/>
    </source>
</evidence>
<gene>
    <name evidence="1" type="ORF">GNZ12_07245</name>
</gene>
<dbReference type="EMBL" id="WOEY01000027">
    <property type="protein sequence ID" value="NPT41116.1"/>
    <property type="molecule type" value="Genomic_DNA"/>
</dbReference>
<keyword evidence="2" id="KW-1185">Reference proteome</keyword>
<reference evidence="1 2" key="1">
    <citation type="submission" date="2019-11" db="EMBL/GenBank/DDBJ databases">
        <title>Metabolism of dissolved organic matter in forest soils.</title>
        <authorList>
            <person name="Cyle K.T."/>
            <person name="Wilhelm R.C."/>
            <person name="Martinez C.E."/>
        </authorList>
    </citation>
    <scope>NUCLEOTIDE SEQUENCE [LARGE SCALE GENOMIC DNA]</scope>
    <source>
        <strain evidence="1 2">1N</strain>
    </source>
</reference>
<accession>A0ABX2BLT7</accession>
<sequence length="100" mass="11173">MQAALVEQSEMVVREVAETGTAVAGDIARPRDHRRQTEAACTLRDPLFAHPLCQQIAVVQHGTSVIHALVDAPGTRQHLADRQCRDEAERFLPLRQREPQ</sequence>
<protein>
    <submittedName>
        <fullName evidence="1">Uncharacterized protein</fullName>
    </submittedName>
</protein>